<keyword evidence="2" id="KW-1185">Reference proteome</keyword>
<dbReference type="EMBL" id="CP019437">
    <property type="protein sequence ID" value="AQS48997.1"/>
    <property type="molecule type" value="Genomic_DNA"/>
</dbReference>
<evidence type="ECO:0000313" key="1">
    <source>
        <dbReference type="EMBL" id="AQS48997.1"/>
    </source>
</evidence>
<evidence type="ECO:0000313" key="2">
    <source>
        <dbReference type="Proteomes" id="UP000185622"/>
    </source>
</evidence>
<dbReference type="RefSeq" id="WP_075776988.1">
    <property type="nucleotide sequence ID" value="NZ_CP019437.1"/>
</dbReference>
<dbReference type="Proteomes" id="UP000185622">
    <property type="component" value="Chromosome"/>
</dbReference>
<gene>
    <name evidence="1" type="ORF">BMG03_15270</name>
</gene>
<organism evidence="1 2">
    <name type="scientific">Thioclava nitratireducens</name>
    <dbReference type="NCBI Taxonomy" id="1915078"/>
    <lineage>
        <taxon>Bacteria</taxon>
        <taxon>Pseudomonadati</taxon>
        <taxon>Pseudomonadota</taxon>
        <taxon>Alphaproteobacteria</taxon>
        <taxon>Rhodobacterales</taxon>
        <taxon>Paracoccaceae</taxon>
        <taxon>Thioclava</taxon>
    </lineage>
</organism>
<accession>A0ABN4XFN0</accession>
<protein>
    <recommendedName>
        <fullName evidence="3">DUF2188 domain-containing protein</fullName>
    </recommendedName>
</protein>
<proteinExistence type="predicted"/>
<name>A0ABN4XFN0_9RHOB</name>
<sequence>MAEKDPLIIEVLMGIGTREGQWLTQPDDRDHEMWHQSRAQAMADAAQYAADHGGPVIIQADQP</sequence>
<reference evidence="1 2" key="1">
    <citation type="submission" date="2017-01" db="EMBL/GenBank/DDBJ databases">
        <title>The complete genome sequence of a sulfur-oxidizing marine bacterium Thioclava sp. 25B10_4T.</title>
        <authorList>
            <person name="Liu Y."/>
            <person name="Lai Q."/>
            <person name="Shao Z."/>
        </authorList>
    </citation>
    <scope>NUCLEOTIDE SEQUENCE [LARGE SCALE GENOMIC DNA]</scope>
    <source>
        <strain evidence="1 2">25B10_4</strain>
    </source>
</reference>
<evidence type="ECO:0008006" key="3">
    <source>
        <dbReference type="Google" id="ProtNLM"/>
    </source>
</evidence>